<dbReference type="EMBL" id="BAABGM010000001">
    <property type="protein sequence ID" value="GAA4396694.1"/>
    <property type="molecule type" value="Genomic_DNA"/>
</dbReference>
<keyword evidence="1" id="KW-0472">Membrane</keyword>
<keyword evidence="1" id="KW-1133">Transmembrane helix</keyword>
<sequence length="109" mass="11196">MSAEGRWAWVCLALAPVFWFLGVAVPFALGARLGGGDPYGDQPAAVTVPLVLLGIAIVGLPAVPAVVLARRAWDHGDRSPRIAALVLVGVTVLFAVVALASWVASLLTG</sequence>
<evidence type="ECO:0000313" key="2">
    <source>
        <dbReference type="EMBL" id="GAA4396694.1"/>
    </source>
</evidence>
<organism evidence="2 3">
    <name type="scientific">Fodinibacter luteus</name>
    <dbReference type="NCBI Taxonomy" id="552064"/>
    <lineage>
        <taxon>Bacteria</taxon>
        <taxon>Bacillati</taxon>
        <taxon>Actinomycetota</taxon>
        <taxon>Actinomycetes</taxon>
        <taxon>Micrococcales</taxon>
        <taxon>Intrasporangiaceae</taxon>
        <taxon>Fodinibacter (ex Wang et al. 2009)</taxon>
    </lineage>
</organism>
<proteinExistence type="predicted"/>
<reference evidence="3" key="1">
    <citation type="journal article" date="2019" name="Int. J. Syst. Evol. Microbiol.">
        <title>The Global Catalogue of Microorganisms (GCM) 10K type strain sequencing project: providing services to taxonomists for standard genome sequencing and annotation.</title>
        <authorList>
            <consortium name="The Broad Institute Genomics Platform"/>
            <consortium name="The Broad Institute Genome Sequencing Center for Infectious Disease"/>
            <person name="Wu L."/>
            <person name="Ma J."/>
        </authorList>
    </citation>
    <scope>NUCLEOTIDE SEQUENCE [LARGE SCALE GENOMIC DNA]</scope>
    <source>
        <strain evidence="3">JCM 17809</strain>
    </source>
</reference>
<name>A0ABP8JVL1_9MICO</name>
<keyword evidence="1" id="KW-0812">Transmembrane</keyword>
<comment type="caution">
    <text evidence="2">The sequence shown here is derived from an EMBL/GenBank/DDBJ whole genome shotgun (WGS) entry which is preliminary data.</text>
</comment>
<evidence type="ECO:0000313" key="3">
    <source>
        <dbReference type="Proteomes" id="UP001500945"/>
    </source>
</evidence>
<feature type="transmembrane region" description="Helical" evidence="1">
    <location>
        <begin position="82"/>
        <end position="104"/>
    </location>
</feature>
<accession>A0ABP8JVL1</accession>
<dbReference type="Proteomes" id="UP001500945">
    <property type="component" value="Unassembled WGS sequence"/>
</dbReference>
<protein>
    <submittedName>
        <fullName evidence="2">Uncharacterized protein</fullName>
    </submittedName>
</protein>
<evidence type="ECO:0000256" key="1">
    <source>
        <dbReference type="SAM" id="Phobius"/>
    </source>
</evidence>
<gene>
    <name evidence="2" type="ORF">GCM10023168_00840</name>
</gene>
<feature type="transmembrane region" description="Helical" evidence="1">
    <location>
        <begin position="46"/>
        <end position="70"/>
    </location>
</feature>
<keyword evidence="3" id="KW-1185">Reference proteome</keyword>